<organism evidence="2 3">
    <name type="scientific">Crucibulum laeve</name>
    <dbReference type="NCBI Taxonomy" id="68775"/>
    <lineage>
        <taxon>Eukaryota</taxon>
        <taxon>Fungi</taxon>
        <taxon>Dikarya</taxon>
        <taxon>Basidiomycota</taxon>
        <taxon>Agaricomycotina</taxon>
        <taxon>Agaricomycetes</taxon>
        <taxon>Agaricomycetidae</taxon>
        <taxon>Agaricales</taxon>
        <taxon>Agaricineae</taxon>
        <taxon>Nidulariaceae</taxon>
        <taxon>Crucibulum</taxon>
    </lineage>
</organism>
<dbReference type="Gene3D" id="2.60.120.10">
    <property type="entry name" value="Jelly Rolls"/>
    <property type="match status" value="1"/>
</dbReference>
<dbReference type="OrthoDB" id="504210at2759"/>
<accession>A0A5C3LJI6</accession>
<dbReference type="AlphaFoldDB" id="A0A5C3LJI6"/>
<evidence type="ECO:0000313" key="3">
    <source>
        <dbReference type="Proteomes" id="UP000308652"/>
    </source>
</evidence>
<dbReference type="Proteomes" id="UP000308652">
    <property type="component" value="Unassembled WGS sequence"/>
</dbReference>
<dbReference type="InterPro" id="IPR011051">
    <property type="entry name" value="RmlC_Cupin_sf"/>
</dbReference>
<dbReference type="InterPro" id="IPR014710">
    <property type="entry name" value="RmlC-like_jellyroll"/>
</dbReference>
<reference evidence="2 3" key="1">
    <citation type="journal article" date="2019" name="Nat. Ecol. Evol.">
        <title>Megaphylogeny resolves global patterns of mushroom evolution.</title>
        <authorList>
            <person name="Varga T."/>
            <person name="Krizsan K."/>
            <person name="Foldi C."/>
            <person name="Dima B."/>
            <person name="Sanchez-Garcia M."/>
            <person name="Sanchez-Ramirez S."/>
            <person name="Szollosi G.J."/>
            <person name="Szarkandi J.G."/>
            <person name="Papp V."/>
            <person name="Albert L."/>
            <person name="Andreopoulos W."/>
            <person name="Angelini C."/>
            <person name="Antonin V."/>
            <person name="Barry K.W."/>
            <person name="Bougher N.L."/>
            <person name="Buchanan P."/>
            <person name="Buyck B."/>
            <person name="Bense V."/>
            <person name="Catcheside P."/>
            <person name="Chovatia M."/>
            <person name="Cooper J."/>
            <person name="Damon W."/>
            <person name="Desjardin D."/>
            <person name="Finy P."/>
            <person name="Geml J."/>
            <person name="Haridas S."/>
            <person name="Hughes K."/>
            <person name="Justo A."/>
            <person name="Karasinski D."/>
            <person name="Kautmanova I."/>
            <person name="Kiss B."/>
            <person name="Kocsube S."/>
            <person name="Kotiranta H."/>
            <person name="LaButti K.M."/>
            <person name="Lechner B.E."/>
            <person name="Liimatainen K."/>
            <person name="Lipzen A."/>
            <person name="Lukacs Z."/>
            <person name="Mihaltcheva S."/>
            <person name="Morgado L.N."/>
            <person name="Niskanen T."/>
            <person name="Noordeloos M.E."/>
            <person name="Ohm R.A."/>
            <person name="Ortiz-Santana B."/>
            <person name="Ovrebo C."/>
            <person name="Racz N."/>
            <person name="Riley R."/>
            <person name="Savchenko A."/>
            <person name="Shiryaev A."/>
            <person name="Soop K."/>
            <person name="Spirin V."/>
            <person name="Szebenyi C."/>
            <person name="Tomsovsky M."/>
            <person name="Tulloss R.E."/>
            <person name="Uehling J."/>
            <person name="Grigoriev I.V."/>
            <person name="Vagvolgyi C."/>
            <person name="Papp T."/>
            <person name="Martin F.M."/>
            <person name="Miettinen O."/>
            <person name="Hibbett D.S."/>
            <person name="Nagy L.G."/>
        </authorList>
    </citation>
    <scope>NUCLEOTIDE SEQUENCE [LARGE SCALE GENOMIC DNA]</scope>
    <source>
        <strain evidence="2 3">CBS 166.37</strain>
    </source>
</reference>
<keyword evidence="3" id="KW-1185">Reference proteome</keyword>
<dbReference type="Pfam" id="PF07883">
    <property type="entry name" value="Cupin_2"/>
    <property type="match status" value="1"/>
</dbReference>
<feature type="domain" description="Cupin type-2" evidence="1">
    <location>
        <begin position="45"/>
        <end position="93"/>
    </location>
</feature>
<sequence length="186" mass="20764">MASKAEELPSTISIGKGMTMTFLRNEAYLTRVHITGAPDADKLYVPPHWHETHDEYIRVLSGQLEIVVGGQTKVYCPEDGEATIPKGVVHSLKSLKGIEVLFEERTNPKDEEKELFFRNILVSGGMPTNVLEVMHVFYHGDTVPALPGHVKWLEKAFVTILGAYIAPALGHKRKYPSLNMSDPVRK</sequence>
<evidence type="ECO:0000313" key="2">
    <source>
        <dbReference type="EMBL" id="TFK32076.1"/>
    </source>
</evidence>
<dbReference type="InterPro" id="IPR013096">
    <property type="entry name" value="Cupin_2"/>
</dbReference>
<gene>
    <name evidence="2" type="ORF">BDQ12DRAFT_693091</name>
</gene>
<dbReference type="EMBL" id="ML213688">
    <property type="protein sequence ID" value="TFK32076.1"/>
    <property type="molecule type" value="Genomic_DNA"/>
</dbReference>
<name>A0A5C3LJI6_9AGAR</name>
<protein>
    <recommendedName>
        <fullName evidence="1">Cupin type-2 domain-containing protein</fullName>
    </recommendedName>
</protein>
<dbReference type="SUPFAM" id="SSF51182">
    <property type="entry name" value="RmlC-like cupins"/>
    <property type="match status" value="1"/>
</dbReference>
<evidence type="ECO:0000259" key="1">
    <source>
        <dbReference type="Pfam" id="PF07883"/>
    </source>
</evidence>
<proteinExistence type="predicted"/>